<gene>
    <name evidence="1" type="ORF">DLP05_081</name>
</gene>
<accession>A0A2D2W2L4</accession>
<reference evidence="2" key="1">
    <citation type="submission" date="2017-10" db="EMBL/GenBank/DDBJ databases">
        <authorList>
            <person name="Peters D.L."/>
        </authorList>
    </citation>
    <scope>NUCLEOTIDE SEQUENCE [LARGE SCALE GENOMIC DNA]</scope>
</reference>
<proteinExistence type="predicted"/>
<dbReference type="Proteomes" id="UP000241675">
    <property type="component" value="Segment"/>
</dbReference>
<sequence length="113" mass="12883">MADEADLADGYGETLVAIALMAMQTHRSVENDEPCEFCEENPREKLRNGVCSKLCERCRLEKEAEDALKVLPVTVVAEQPQQGDNEDDTWTPTMIDKRTYRKNWMIKGDPCVF</sequence>
<protein>
    <submittedName>
        <fullName evidence="1">Uncharacterized protein</fullName>
    </submittedName>
</protein>
<evidence type="ECO:0000313" key="2">
    <source>
        <dbReference type="Proteomes" id="UP000241675"/>
    </source>
</evidence>
<keyword evidence="2" id="KW-1185">Reference proteome</keyword>
<dbReference type="EMBL" id="MG189906">
    <property type="protein sequence ID" value="ATS92368.1"/>
    <property type="molecule type" value="Genomic_DNA"/>
</dbReference>
<evidence type="ECO:0000313" key="1">
    <source>
        <dbReference type="EMBL" id="ATS92368.1"/>
    </source>
</evidence>
<organism evidence="1 2">
    <name type="scientific">Stenotrophomonas phage vB_SmaS_DLP_5</name>
    <dbReference type="NCBI Taxonomy" id="2044561"/>
    <lineage>
        <taxon>Viruses</taxon>
        <taxon>Duplodnaviria</taxon>
        <taxon>Heunggongvirae</taxon>
        <taxon>Uroviricota</taxon>
        <taxon>Caudoviricetes</taxon>
        <taxon>Delepquintavirus</taxon>
        <taxon>Delepquintavirus DLP5</taxon>
    </lineage>
</organism>
<name>A0A2D2W2L4_9CAUD</name>
<reference evidence="1 2" key="2">
    <citation type="submission" date="2017-11" db="EMBL/GenBank/DDBJ databases">
        <title>Lysogenic conversion of Stenotrophomonas maltophilia by temperate phage DLP4.</title>
        <authorList>
            <person name="Dennis J."/>
            <person name="Stothard P."/>
        </authorList>
    </citation>
    <scope>NUCLEOTIDE SEQUENCE [LARGE SCALE GENOMIC DNA]</scope>
</reference>